<dbReference type="NCBIfam" id="NF041682">
    <property type="entry name" value="ant_diox_AndAa"/>
    <property type="match status" value="1"/>
</dbReference>
<dbReference type="Pfam" id="PF07992">
    <property type="entry name" value="Pyr_redox_2"/>
    <property type="match status" value="1"/>
</dbReference>
<feature type="domain" description="Reductase C-terminal" evidence="6">
    <location>
        <begin position="321"/>
        <end position="412"/>
    </location>
</feature>
<dbReference type="InterPro" id="IPR028202">
    <property type="entry name" value="Reductase_C"/>
</dbReference>
<dbReference type="InterPro" id="IPR016156">
    <property type="entry name" value="FAD/NAD-linked_Rdtase_dimer_sf"/>
</dbReference>
<reference evidence="7 8" key="1">
    <citation type="submission" date="2015-03" db="EMBL/GenBank/DDBJ databases">
        <title>Draft Genome Sequence of Burkholderia andropogonis type strain ICMP2807, isolated from Sorghum bicolor.</title>
        <authorList>
            <person name="Lopes-Santos L."/>
            <person name="Castro D.B."/>
            <person name="Ottoboni L.M."/>
            <person name="Park D."/>
            <person name="Weirc B.S."/>
            <person name="Destefano S.A."/>
        </authorList>
    </citation>
    <scope>NUCLEOTIDE SEQUENCE [LARGE SCALE GENOMIC DNA]</scope>
    <source>
        <strain evidence="7 8">ICMP2807</strain>
    </source>
</reference>
<keyword evidence="8" id="KW-1185">Reference proteome</keyword>
<evidence type="ECO:0000256" key="4">
    <source>
        <dbReference type="ARBA" id="ARBA00023002"/>
    </source>
</evidence>
<dbReference type="GO" id="GO:0005737">
    <property type="term" value="C:cytoplasm"/>
    <property type="evidence" value="ECO:0007669"/>
    <property type="project" value="TreeGrafter"/>
</dbReference>
<accession>A0A0F5K032</accession>
<dbReference type="RefSeq" id="WP_024902305.1">
    <property type="nucleotide sequence ID" value="NZ_CADFGU010000001.1"/>
</dbReference>
<dbReference type="InterPro" id="IPR050446">
    <property type="entry name" value="FAD-oxidoreductase/Apoptosis"/>
</dbReference>
<proteinExistence type="predicted"/>
<evidence type="ECO:0000256" key="1">
    <source>
        <dbReference type="ARBA" id="ARBA00001974"/>
    </source>
</evidence>
<dbReference type="OrthoDB" id="9769238at2"/>
<keyword evidence="2" id="KW-0285">Flavoprotein</keyword>
<dbReference type="PANTHER" id="PTHR43557:SF2">
    <property type="entry name" value="RIESKE DOMAIN-CONTAINING PROTEIN-RELATED"/>
    <property type="match status" value="1"/>
</dbReference>
<protein>
    <submittedName>
        <fullName evidence="7">Pyridine nucleotide-disulfide oxidoreductase</fullName>
    </submittedName>
</protein>
<evidence type="ECO:0000313" key="8">
    <source>
        <dbReference type="Proteomes" id="UP000033618"/>
    </source>
</evidence>
<dbReference type="InterPro" id="IPR023753">
    <property type="entry name" value="FAD/NAD-binding_dom"/>
</dbReference>
<name>A0A0F5K032_9BURK</name>
<evidence type="ECO:0000256" key="2">
    <source>
        <dbReference type="ARBA" id="ARBA00022630"/>
    </source>
</evidence>
<keyword evidence="3" id="KW-0274">FAD</keyword>
<dbReference type="STRING" id="28092.WM40_10625"/>
<dbReference type="PANTHER" id="PTHR43557">
    <property type="entry name" value="APOPTOSIS-INDUCING FACTOR 1"/>
    <property type="match status" value="1"/>
</dbReference>
<dbReference type="InterPro" id="IPR049657">
    <property type="entry name" value="AndAa"/>
</dbReference>
<dbReference type="PATRIC" id="fig|28092.6.peg.2506"/>
<keyword evidence="4" id="KW-0560">Oxidoreductase</keyword>
<evidence type="ECO:0000313" key="7">
    <source>
        <dbReference type="EMBL" id="KKB63491.1"/>
    </source>
</evidence>
<dbReference type="GO" id="GO:0016651">
    <property type="term" value="F:oxidoreductase activity, acting on NAD(P)H"/>
    <property type="evidence" value="ECO:0007669"/>
    <property type="project" value="TreeGrafter"/>
</dbReference>
<evidence type="ECO:0000259" key="5">
    <source>
        <dbReference type="Pfam" id="PF07992"/>
    </source>
</evidence>
<feature type="domain" description="FAD/NAD(P)-binding" evidence="5">
    <location>
        <begin position="5"/>
        <end position="301"/>
    </location>
</feature>
<dbReference type="EMBL" id="LAQU01000009">
    <property type="protein sequence ID" value="KKB63491.1"/>
    <property type="molecule type" value="Genomic_DNA"/>
</dbReference>
<dbReference type="InterPro" id="IPR036188">
    <property type="entry name" value="FAD/NAD-bd_sf"/>
</dbReference>
<dbReference type="SUPFAM" id="SSF55424">
    <property type="entry name" value="FAD/NAD-linked reductases, dimerisation (C-terminal) domain"/>
    <property type="match status" value="1"/>
</dbReference>
<dbReference type="PRINTS" id="PR00368">
    <property type="entry name" value="FADPNR"/>
</dbReference>
<sequence>MSVKSIVVAGAGHAARRAAEALRERDAEVRITLVGAEEALPYDRPVLSKEALTSADGARRAFIRDAAWYDAQRITLQLGTRVTAIDRSRRVVTTDRGGALPYDALLLATGSRVRPFPGPVDTDVPLHYVRTVADAQALRAVLQPGTRVAVLGGGFIGLEVAASARALGCTVTLFEAAPRLLQRSMPSTVGAYLLALHRGRGVDVRLGARMTALRRSDEGAIAVDAGADSITADVVVVGIGVLPNVELAAAAGLRVDNGIVVDAQCRTEDPHIFAAGEVTSHFNPLLGRHLRVESWQVAENQPVVAAANMLGADDRYAEIPWLWSDQYTCNVQTLGIFASPDMADASERLVLRGDPANDVFSLFSLDGGQRLQAAVTVNAGRDMAVCRRLLTAGKSLDPAALQDGAVTLRSLL</sequence>
<dbReference type="Gene3D" id="3.50.50.60">
    <property type="entry name" value="FAD/NAD(P)-binding domain"/>
    <property type="match status" value="2"/>
</dbReference>
<dbReference type="Pfam" id="PF14759">
    <property type="entry name" value="Reductase_C"/>
    <property type="match status" value="1"/>
</dbReference>
<evidence type="ECO:0000259" key="6">
    <source>
        <dbReference type="Pfam" id="PF14759"/>
    </source>
</evidence>
<dbReference type="PRINTS" id="PR00411">
    <property type="entry name" value="PNDRDTASEI"/>
</dbReference>
<dbReference type="AlphaFoldDB" id="A0A0F5K032"/>
<comment type="caution">
    <text evidence="7">The sequence shown here is derived from an EMBL/GenBank/DDBJ whole genome shotgun (WGS) entry which is preliminary data.</text>
</comment>
<dbReference type="SUPFAM" id="SSF51905">
    <property type="entry name" value="FAD/NAD(P)-binding domain"/>
    <property type="match status" value="2"/>
</dbReference>
<comment type="cofactor">
    <cofactor evidence="1">
        <name>FAD</name>
        <dbReference type="ChEBI" id="CHEBI:57692"/>
    </cofactor>
</comment>
<evidence type="ECO:0000256" key="3">
    <source>
        <dbReference type="ARBA" id="ARBA00022827"/>
    </source>
</evidence>
<gene>
    <name evidence="7" type="ORF">WM40_10625</name>
</gene>
<dbReference type="Gene3D" id="3.30.390.30">
    <property type="match status" value="1"/>
</dbReference>
<organism evidence="7 8">
    <name type="scientific">Robbsia andropogonis</name>
    <dbReference type="NCBI Taxonomy" id="28092"/>
    <lineage>
        <taxon>Bacteria</taxon>
        <taxon>Pseudomonadati</taxon>
        <taxon>Pseudomonadota</taxon>
        <taxon>Betaproteobacteria</taxon>
        <taxon>Burkholderiales</taxon>
        <taxon>Burkholderiaceae</taxon>
        <taxon>Robbsia</taxon>
    </lineage>
</organism>
<dbReference type="Proteomes" id="UP000033618">
    <property type="component" value="Unassembled WGS sequence"/>
</dbReference>